<sequence>MKTTVVTVEQLRKRASELGIKNIKKYKKDELIALIEEAEKEVGLEGQTPEQKQALNDFIKTYNGTTKCNNEQIIITFDEAHFDDAKKNYKAKSYGLTILKADDTLRTISFTISKKRKSSTKRASYRQEKPRGKQSLEIYNMILEHPNWSHYKIRTIMNCTYTNVRRVWLLYVKDKFEDKRVIKPTKKNK</sequence>
<name>A0A8S5P7V4_9CAUD</name>
<organism evidence="2">
    <name type="scientific">Herelleviridae sp. cttEB8</name>
    <dbReference type="NCBI Taxonomy" id="2825832"/>
    <lineage>
        <taxon>Viruses</taxon>
        <taxon>Duplodnaviria</taxon>
        <taxon>Heunggongvirae</taxon>
        <taxon>Uroviricota</taxon>
        <taxon>Caudoviricetes</taxon>
        <taxon>Herelleviridae</taxon>
    </lineage>
</organism>
<reference evidence="2" key="1">
    <citation type="journal article" date="2021" name="Proc. Natl. Acad. Sci. U.S.A.">
        <title>A Catalog of Tens of Thousands of Viruses from Human Metagenomes Reveals Hidden Associations with Chronic Diseases.</title>
        <authorList>
            <person name="Tisza M.J."/>
            <person name="Buck C.B."/>
        </authorList>
    </citation>
    <scope>NUCLEOTIDE SEQUENCE</scope>
    <source>
        <strain evidence="2">CttEB8</strain>
    </source>
</reference>
<dbReference type="EMBL" id="BK015344">
    <property type="protein sequence ID" value="DAE02276.1"/>
    <property type="molecule type" value="Genomic_DNA"/>
</dbReference>
<feature type="domain" description="Rho termination factor-like N-terminal" evidence="1">
    <location>
        <begin position="7"/>
        <end position="41"/>
    </location>
</feature>
<dbReference type="Pfam" id="PF07498">
    <property type="entry name" value="Rho_N"/>
    <property type="match status" value="1"/>
</dbReference>
<protein>
    <submittedName>
        <fullName evidence="2">HeH/LEM domain</fullName>
    </submittedName>
</protein>
<proteinExistence type="predicted"/>
<evidence type="ECO:0000313" key="2">
    <source>
        <dbReference type="EMBL" id="DAE02276.1"/>
    </source>
</evidence>
<evidence type="ECO:0000259" key="1">
    <source>
        <dbReference type="Pfam" id="PF07498"/>
    </source>
</evidence>
<accession>A0A8S5P7V4</accession>
<dbReference type="GO" id="GO:0006353">
    <property type="term" value="P:DNA-templated transcription termination"/>
    <property type="evidence" value="ECO:0007669"/>
    <property type="project" value="InterPro"/>
</dbReference>
<dbReference type="InterPro" id="IPR011112">
    <property type="entry name" value="Rho-like_N"/>
</dbReference>